<name>A0A4P5NTJ5_9PROT</name>
<dbReference type="AlphaFoldDB" id="A0A4P5NTJ5"/>
<sequence>MGRPFVPWLIIDGKALDRTQLYTDVLRPLCGHPPAMMPEDT</sequence>
<organism evidence="1 2">
    <name type="scientific">Komagataeibacter diospyri</name>
    <dbReference type="NCBI Taxonomy" id="1932662"/>
    <lineage>
        <taxon>Bacteria</taxon>
        <taxon>Pseudomonadati</taxon>
        <taxon>Pseudomonadota</taxon>
        <taxon>Alphaproteobacteria</taxon>
        <taxon>Acetobacterales</taxon>
        <taxon>Acetobacteraceae</taxon>
        <taxon>Komagataeibacter</taxon>
    </lineage>
</organism>
<dbReference type="Proteomes" id="UP000315095">
    <property type="component" value="Unassembled WGS sequence"/>
</dbReference>
<comment type="caution">
    <text evidence="1">The sequence shown here is derived from an EMBL/GenBank/DDBJ whole genome shotgun (WGS) entry which is preliminary data.</text>
</comment>
<dbReference type="RefSeq" id="WP_264371838.1">
    <property type="nucleotide sequence ID" value="NZ_BDLU01000029.1"/>
</dbReference>
<accession>A0A4P5NTJ5</accession>
<dbReference type="EMBL" id="BDLU01000029">
    <property type="protein sequence ID" value="GCE82855.1"/>
    <property type="molecule type" value="Genomic_DNA"/>
</dbReference>
<proteinExistence type="predicted"/>
<gene>
    <name evidence="1" type="ORF">MSKU9_0996</name>
</gene>
<reference evidence="2" key="1">
    <citation type="submission" date="2017-01" db="EMBL/GenBank/DDBJ databases">
        <title>Komagataeibacter sp. MSKU9 whole genome sequencing project.</title>
        <authorList>
            <person name="Matsutani M."/>
            <person name="Naloka K."/>
            <person name="Theeragool G."/>
            <person name="Yakushi T."/>
            <person name="Matsushita K."/>
        </authorList>
    </citation>
    <scope>NUCLEOTIDE SEQUENCE [LARGE SCALE GENOMIC DNA]</scope>
    <source>
        <strain evidence="2">MSKU9</strain>
    </source>
</reference>
<accession>A0A4P5P130</accession>
<evidence type="ECO:0000313" key="2">
    <source>
        <dbReference type="Proteomes" id="UP000315095"/>
    </source>
</evidence>
<keyword evidence="2" id="KW-1185">Reference proteome</keyword>
<protein>
    <submittedName>
        <fullName evidence="1">Uncharacterized protein</fullName>
    </submittedName>
</protein>
<evidence type="ECO:0000313" key="1">
    <source>
        <dbReference type="EMBL" id="GCE82855.1"/>
    </source>
</evidence>